<comment type="catalytic activity">
    <reaction evidence="7">
        <text>methylglyoxal + H2O = (R)-lactate + H(+)</text>
        <dbReference type="Rhea" id="RHEA:27754"/>
        <dbReference type="ChEBI" id="CHEBI:15377"/>
        <dbReference type="ChEBI" id="CHEBI:15378"/>
        <dbReference type="ChEBI" id="CHEBI:16004"/>
        <dbReference type="ChEBI" id="CHEBI:17158"/>
        <dbReference type="EC" id="4.2.1.130"/>
    </reaction>
</comment>
<dbReference type="InterPro" id="IPR017283">
    <property type="entry name" value="HchA"/>
</dbReference>
<dbReference type="EC" id="4.2.1.130" evidence="1"/>
<organism evidence="9 11">
    <name type="scientific">Pichia kudriavzevii</name>
    <name type="common">Yeast</name>
    <name type="synonym">Issatchenkia orientalis</name>
    <dbReference type="NCBI Taxonomy" id="4909"/>
    <lineage>
        <taxon>Eukaryota</taxon>
        <taxon>Fungi</taxon>
        <taxon>Dikarya</taxon>
        <taxon>Ascomycota</taxon>
        <taxon>Saccharomycotina</taxon>
        <taxon>Pichiomycetes</taxon>
        <taxon>Pichiales</taxon>
        <taxon>Pichiaceae</taxon>
        <taxon>Pichia</taxon>
    </lineage>
</organism>
<evidence type="ECO:0000313" key="10">
    <source>
        <dbReference type="EMBL" id="OUT22735.1"/>
    </source>
</evidence>
<dbReference type="PANTHER" id="PTHR48094:SF20">
    <property type="entry name" value="PROTEIN_NUCLEIC ACID DEGLYCASE 1"/>
    <property type="match status" value="1"/>
</dbReference>
<evidence type="ECO:0000256" key="4">
    <source>
        <dbReference type="ARBA" id="ARBA00022801"/>
    </source>
</evidence>
<dbReference type="EMBL" id="JQFK01000076">
    <property type="protein sequence ID" value="KGK36385.1"/>
    <property type="molecule type" value="Genomic_DNA"/>
</dbReference>
<evidence type="ECO:0000313" key="12">
    <source>
        <dbReference type="Proteomes" id="UP000195871"/>
    </source>
</evidence>
<evidence type="ECO:0000256" key="2">
    <source>
        <dbReference type="ARBA" id="ARBA00022490"/>
    </source>
</evidence>
<keyword evidence="5" id="KW-0346">Stress response</keyword>
<dbReference type="AlphaFoldDB" id="A0A099NUX7"/>
<evidence type="ECO:0000256" key="6">
    <source>
        <dbReference type="ARBA" id="ARBA00023204"/>
    </source>
</evidence>
<reference evidence="10 12" key="3">
    <citation type="submission" date="2017-05" db="EMBL/GenBank/DDBJ databases">
        <title>The Genome Sequence of Candida krusei Ckrusei653.</title>
        <authorList>
            <person name="Cuomo C."/>
            <person name="Forche A."/>
            <person name="Young S."/>
            <person name="Abouelleil A."/>
            <person name="Cao P."/>
            <person name="Chapman S."/>
            <person name="Cusick C."/>
            <person name="Shea T."/>
            <person name="Nusbaum C."/>
            <person name="Birren B."/>
        </authorList>
    </citation>
    <scope>NUCLEOTIDE SEQUENCE [LARGE SCALE GENOMIC DNA]</scope>
    <source>
        <strain evidence="10 12">Ckrusei653</strain>
    </source>
</reference>
<dbReference type="SUPFAM" id="SSF52317">
    <property type="entry name" value="Class I glutamine amidotransferase-like"/>
    <property type="match status" value="1"/>
</dbReference>
<dbReference type="GO" id="GO:0036524">
    <property type="term" value="F:protein deglycase activity"/>
    <property type="evidence" value="ECO:0007669"/>
    <property type="project" value="InterPro"/>
</dbReference>
<name>A0A099NUX7_PICKU</name>
<dbReference type="NCBIfam" id="NF003168">
    <property type="entry name" value="PRK04155.1"/>
    <property type="match status" value="1"/>
</dbReference>
<dbReference type="Gene3D" id="3.40.50.880">
    <property type="match status" value="1"/>
</dbReference>
<protein>
    <recommendedName>
        <fullName evidence="1">D-lactate dehydratase</fullName>
        <ecNumber evidence="1">4.2.1.130</ecNumber>
    </recommendedName>
</protein>
<evidence type="ECO:0000256" key="3">
    <source>
        <dbReference type="ARBA" id="ARBA00022763"/>
    </source>
</evidence>
<dbReference type="GO" id="GO:0019172">
    <property type="term" value="F:glyoxalase III activity"/>
    <property type="evidence" value="ECO:0007669"/>
    <property type="project" value="UniProtKB-EC"/>
</dbReference>
<evidence type="ECO:0000256" key="5">
    <source>
        <dbReference type="ARBA" id="ARBA00023016"/>
    </source>
</evidence>
<sequence>MSNKELSNKPVPDRAEENAFFPSDYSLSLYVAKKTDYDGTTYPNPYKGDKKFLAILTDERYLEMANGKYFSTGNHPVETLLPMFYIDNAGFNIDIATLSGNPAKLECWAMPTEDETVLKTLAKFREQLKHPLNLNEIVDQVTGPDSPYVGVFIPGGHGVMAKIPESKAVSKVLNWALQNDKYIVSLCHGPAALLATAAEKPEDFSFKGYKVCVFPDSLDTGANQEIGYMPGQLKWLVAEKLKKLGAEIVNDDMTGKVIKDRKLYTGDSPLASNNLGKLVAKDLLADSSL</sequence>
<dbReference type="eggNOG" id="ENOG502S05B">
    <property type="taxonomic scope" value="Eukaryota"/>
</dbReference>
<dbReference type="InterPro" id="IPR002818">
    <property type="entry name" value="DJ-1/PfpI"/>
</dbReference>
<keyword evidence="2" id="KW-0963">Cytoplasm</keyword>
<dbReference type="Proteomes" id="UP000029867">
    <property type="component" value="Unassembled WGS sequence"/>
</dbReference>
<keyword evidence="3" id="KW-0227">DNA damage</keyword>
<dbReference type="EMBL" id="NHMM01000003">
    <property type="protein sequence ID" value="OUT22735.1"/>
    <property type="molecule type" value="Genomic_DNA"/>
</dbReference>
<comment type="caution">
    <text evidence="9">The sequence shown here is derived from an EMBL/GenBank/DDBJ whole genome shotgun (WGS) entry which is preliminary data.</text>
</comment>
<accession>A0A099NUX7</accession>
<dbReference type="InterPro" id="IPR029062">
    <property type="entry name" value="Class_I_gatase-like"/>
</dbReference>
<dbReference type="Pfam" id="PF01965">
    <property type="entry name" value="DJ-1_PfpI"/>
    <property type="match status" value="1"/>
</dbReference>
<dbReference type="HOGENOM" id="CLU_066933_0_0_1"/>
<dbReference type="VEuPathDB" id="FungiDB:C5L36_0D04970"/>
<dbReference type="PANTHER" id="PTHR48094">
    <property type="entry name" value="PROTEIN/NUCLEIC ACID DEGLYCASE DJ-1-RELATED"/>
    <property type="match status" value="1"/>
</dbReference>
<gene>
    <name evidence="10" type="ORF">CAS74_002480</name>
    <name evidence="9" type="ORF">JL09_g4474</name>
</gene>
<feature type="domain" description="DJ-1/PfpI" evidence="8">
    <location>
        <begin position="77"/>
        <end position="197"/>
    </location>
</feature>
<dbReference type="GO" id="GO:0005737">
    <property type="term" value="C:cytoplasm"/>
    <property type="evidence" value="ECO:0007669"/>
    <property type="project" value="TreeGrafter"/>
</dbReference>
<dbReference type="InterPro" id="IPR050325">
    <property type="entry name" value="Prot/Nucl_acid_deglycase"/>
</dbReference>
<dbReference type="Proteomes" id="UP000195871">
    <property type="component" value="Unassembled WGS sequence"/>
</dbReference>
<keyword evidence="6" id="KW-0234">DNA repair</keyword>
<proteinExistence type="predicted"/>
<dbReference type="GO" id="GO:0019243">
    <property type="term" value="P:methylglyoxal catabolic process to D-lactate via S-lactoyl-glutathione"/>
    <property type="evidence" value="ECO:0007669"/>
    <property type="project" value="TreeGrafter"/>
</dbReference>
<dbReference type="PIRSF" id="PIRSF037798">
    <property type="entry name" value="Chaperone_HchA"/>
    <property type="match status" value="1"/>
</dbReference>
<reference evidence="11" key="1">
    <citation type="journal article" date="2014" name="Microb. Cell Fact.">
        <title>Exploiting Issatchenkia orientalis SD108 for succinic acid production.</title>
        <authorList>
            <person name="Xiao H."/>
            <person name="Shao Z."/>
            <person name="Jiang Y."/>
            <person name="Dole S."/>
            <person name="Zhao H."/>
        </authorList>
    </citation>
    <scope>NUCLEOTIDE SEQUENCE [LARGE SCALE GENOMIC DNA]</scope>
    <source>
        <strain evidence="11">SD108</strain>
    </source>
</reference>
<evidence type="ECO:0000313" key="9">
    <source>
        <dbReference type="EMBL" id="KGK36385.1"/>
    </source>
</evidence>
<evidence type="ECO:0000256" key="7">
    <source>
        <dbReference type="ARBA" id="ARBA00048082"/>
    </source>
</evidence>
<reference evidence="9" key="2">
    <citation type="submission" date="2014-08" db="EMBL/GenBank/DDBJ databases">
        <title>Exploiting Issatchenkia orientalis SD108 for Succinic Acid Production.</title>
        <authorList>
            <person name="Xiao H."/>
            <person name="Shao Z."/>
            <person name="Jiang Y."/>
            <person name="Dole S."/>
            <person name="Zhao H."/>
        </authorList>
    </citation>
    <scope>NUCLEOTIDE SEQUENCE [LARGE SCALE GENOMIC DNA]</scope>
    <source>
        <strain evidence="9">SD108</strain>
    </source>
</reference>
<keyword evidence="4" id="KW-0378">Hydrolase</keyword>
<evidence type="ECO:0000259" key="8">
    <source>
        <dbReference type="Pfam" id="PF01965"/>
    </source>
</evidence>
<dbReference type="GO" id="GO:0006281">
    <property type="term" value="P:DNA repair"/>
    <property type="evidence" value="ECO:0007669"/>
    <property type="project" value="UniProtKB-KW"/>
</dbReference>
<evidence type="ECO:0000313" key="11">
    <source>
        <dbReference type="Proteomes" id="UP000029867"/>
    </source>
</evidence>
<evidence type="ECO:0000256" key="1">
    <source>
        <dbReference type="ARBA" id="ARBA00013134"/>
    </source>
</evidence>